<sequence>VTNSDATSITSIVQFNPVTQLPIKLAGSHNFSLWKTQVSMLMRRHNLYGHLDGTIPSPVHTTTTNNQTIANPDYVNWFRQDQLIQNAILASVDPTLAATIAVAATAKAAWDSLHTAYANKSQTRVFSLRDHLARLTRENLPVTDYLNQVRSLCDELATAGAPVTHAELIVKILTGLGPEYREISAAIRARDTPISYEELFEKLIDHELFLKHNALPHTSTTITAAVAQKTSSQARTNATHNNNRRQNNNQQHRSQPWRNRRANQQDNNLVCQLCDHIGHSVRVCRSQSHNHFQARANFAGRQTQQPTPWIVDTGATHHVASDAQSLTNINDYNGPEEIAMGNGNTIPISYTGNTHLYASNSRFQLSNILCSPSIANNLISVSQFCRDNKTSIEFF</sequence>
<evidence type="ECO:0000256" key="1">
    <source>
        <dbReference type="SAM" id="MobiDB-lite"/>
    </source>
</evidence>
<dbReference type="PANTHER" id="PTHR47481:SF21">
    <property type="entry name" value="BASIC-LEUCINE ZIPPER TRANSCRIPTION FACTOR Q-RELATED"/>
    <property type="match status" value="1"/>
</dbReference>
<dbReference type="PANTHER" id="PTHR47481">
    <property type="match status" value="1"/>
</dbReference>
<feature type="non-terminal residue" evidence="3">
    <location>
        <position position="1"/>
    </location>
</feature>
<comment type="caution">
    <text evidence="3">The sequence shown here is derived from an EMBL/GenBank/DDBJ whole genome shotgun (WGS) entry which is preliminary data.</text>
</comment>
<organism evidence="3 4">
    <name type="scientific">Nicotiana attenuata</name>
    <name type="common">Coyote tobacco</name>
    <dbReference type="NCBI Taxonomy" id="49451"/>
    <lineage>
        <taxon>Eukaryota</taxon>
        <taxon>Viridiplantae</taxon>
        <taxon>Streptophyta</taxon>
        <taxon>Embryophyta</taxon>
        <taxon>Tracheophyta</taxon>
        <taxon>Spermatophyta</taxon>
        <taxon>Magnoliopsida</taxon>
        <taxon>eudicotyledons</taxon>
        <taxon>Gunneridae</taxon>
        <taxon>Pentapetalae</taxon>
        <taxon>asterids</taxon>
        <taxon>lamiids</taxon>
        <taxon>Solanales</taxon>
        <taxon>Solanaceae</taxon>
        <taxon>Nicotianoideae</taxon>
        <taxon>Nicotianeae</taxon>
        <taxon>Nicotiana</taxon>
    </lineage>
</organism>
<dbReference type="Pfam" id="PF22936">
    <property type="entry name" value="Pol_BBD"/>
    <property type="match status" value="1"/>
</dbReference>
<evidence type="ECO:0000313" key="4">
    <source>
        <dbReference type="Proteomes" id="UP000187609"/>
    </source>
</evidence>
<feature type="region of interest" description="Disordered" evidence="1">
    <location>
        <begin position="226"/>
        <end position="260"/>
    </location>
</feature>
<protein>
    <recommendedName>
        <fullName evidence="2">Retrovirus-related Pol polyprotein from transposon TNT 1-94-like beta-barrel domain-containing protein</fullName>
    </recommendedName>
</protein>
<dbReference type="Proteomes" id="UP000187609">
    <property type="component" value="Unassembled WGS sequence"/>
</dbReference>
<proteinExistence type="predicted"/>
<gene>
    <name evidence="3" type="ORF">A4A49_60025</name>
</gene>
<reference evidence="3" key="1">
    <citation type="submission" date="2016-11" db="EMBL/GenBank/DDBJ databases">
        <title>The genome of Nicotiana attenuata.</title>
        <authorList>
            <person name="Xu S."/>
            <person name="Brockmoeller T."/>
            <person name="Gaquerel E."/>
            <person name="Navarro A."/>
            <person name="Kuhl H."/>
            <person name="Gase K."/>
            <person name="Ling Z."/>
            <person name="Zhou W."/>
            <person name="Kreitzer C."/>
            <person name="Stanke M."/>
            <person name="Tang H."/>
            <person name="Lyons E."/>
            <person name="Pandey P."/>
            <person name="Pandey S.P."/>
            <person name="Timmermann B."/>
            <person name="Baldwin I.T."/>
        </authorList>
    </citation>
    <scope>NUCLEOTIDE SEQUENCE [LARGE SCALE GENOMIC DNA]</scope>
    <source>
        <strain evidence="3">UT</strain>
    </source>
</reference>
<dbReference type="Pfam" id="PF14223">
    <property type="entry name" value="Retrotran_gag_2"/>
    <property type="match status" value="1"/>
</dbReference>
<keyword evidence="4" id="KW-1185">Reference proteome</keyword>
<dbReference type="InterPro" id="IPR054722">
    <property type="entry name" value="PolX-like_BBD"/>
</dbReference>
<dbReference type="Gramene" id="OIS99999">
    <property type="protein sequence ID" value="OIS99999"/>
    <property type="gene ID" value="A4A49_60025"/>
</dbReference>
<feature type="non-terminal residue" evidence="3">
    <location>
        <position position="395"/>
    </location>
</feature>
<name>A0A1J6IHK1_NICAT</name>
<evidence type="ECO:0000313" key="3">
    <source>
        <dbReference type="EMBL" id="OIS99999.1"/>
    </source>
</evidence>
<evidence type="ECO:0000259" key="2">
    <source>
        <dbReference type="Pfam" id="PF22936"/>
    </source>
</evidence>
<feature type="domain" description="Retrovirus-related Pol polyprotein from transposon TNT 1-94-like beta-barrel" evidence="2">
    <location>
        <begin position="309"/>
        <end position="385"/>
    </location>
</feature>
<dbReference type="STRING" id="49451.A0A1J6IHK1"/>
<dbReference type="EMBL" id="MJEQ01037189">
    <property type="protein sequence ID" value="OIS99999.1"/>
    <property type="molecule type" value="Genomic_DNA"/>
</dbReference>
<dbReference type="AlphaFoldDB" id="A0A1J6IHK1"/>
<feature type="compositionally biased region" description="Low complexity" evidence="1">
    <location>
        <begin position="233"/>
        <end position="253"/>
    </location>
</feature>
<dbReference type="OMA" id="CRIELAQ"/>
<accession>A0A1J6IHK1</accession>